<organism evidence="1 2">
    <name type="scientific">Brassica carinata</name>
    <name type="common">Ethiopian mustard</name>
    <name type="synonym">Abyssinian cabbage</name>
    <dbReference type="NCBI Taxonomy" id="52824"/>
    <lineage>
        <taxon>Eukaryota</taxon>
        <taxon>Viridiplantae</taxon>
        <taxon>Streptophyta</taxon>
        <taxon>Embryophyta</taxon>
        <taxon>Tracheophyta</taxon>
        <taxon>Spermatophyta</taxon>
        <taxon>Magnoliopsida</taxon>
        <taxon>eudicotyledons</taxon>
        <taxon>Gunneridae</taxon>
        <taxon>Pentapetalae</taxon>
        <taxon>rosids</taxon>
        <taxon>malvids</taxon>
        <taxon>Brassicales</taxon>
        <taxon>Brassicaceae</taxon>
        <taxon>Brassiceae</taxon>
        <taxon>Brassica</taxon>
    </lineage>
</organism>
<dbReference type="OrthoDB" id="1041725at2759"/>
<accession>A0A8X7PC61</accession>
<dbReference type="AlphaFoldDB" id="A0A8X7PC61"/>
<dbReference type="Proteomes" id="UP000886595">
    <property type="component" value="Unassembled WGS sequence"/>
</dbReference>
<proteinExistence type="predicted"/>
<evidence type="ECO:0000313" key="1">
    <source>
        <dbReference type="EMBL" id="KAG2249814.1"/>
    </source>
</evidence>
<keyword evidence="2" id="KW-1185">Reference proteome</keyword>
<name>A0A8X7PC61_BRACI</name>
<reference evidence="1 2" key="1">
    <citation type="submission" date="2020-02" db="EMBL/GenBank/DDBJ databases">
        <authorList>
            <person name="Ma Q."/>
            <person name="Huang Y."/>
            <person name="Song X."/>
            <person name="Pei D."/>
        </authorList>
    </citation>
    <scope>NUCLEOTIDE SEQUENCE [LARGE SCALE GENOMIC DNA]</scope>
    <source>
        <strain evidence="1">Sxm20200214</strain>
        <tissue evidence="1">Leaf</tissue>
    </source>
</reference>
<sequence length="64" mass="7225">MSTIVTLHPTMTLLELQNSVLKKFFANIEALPSASLSYWPPNTKELVTRISTPLVMLIHDVCLR</sequence>
<comment type="caution">
    <text evidence="1">The sequence shown here is derived from an EMBL/GenBank/DDBJ whole genome shotgun (WGS) entry which is preliminary data.</text>
</comment>
<protein>
    <submittedName>
        <fullName evidence="1">Uncharacterized protein</fullName>
    </submittedName>
</protein>
<gene>
    <name evidence="1" type="ORF">Bca52824_089442</name>
</gene>
<dbReference type="EMBL" id="JAAMPC010000017">
    <property type="protein sequence ID" value="KAG2249814.1"/>
    <property type="molecule type" value="Genomic_DNA"/>
</dbReference>
<evidence type="ECO:0000313" key="2">
    <source>
        <dbReference type="Proteomes" id="UP000886595"/>
    </source>
</evidence>